<protein>
    <recommendedName>
        <fullName evidence="5">Fe2OG dioxygenase domain-containing protein</fullName>
    </recommendedName>
</protein>
<feature type="region of interest" description="Disordered" evidence="4">
    <location>
        <begin position="30"/>
        <end position="51"/>
    </location>
</feature>
<keyword evidence="2 3" id="KW-0408">Iron</keyword>
<reference evidence="7" key="1">
    <citation type="journal article" date="2014" name="Nat. Genet.">
        <title>A reference genome for common bean and genome-wide analysis of dual domestications.</title>
        <authorList>
            <person name="Schmutz J."/>
            <person name="McClean P.E."/>
            <person name="Mamidi S."/>
            <person name="Wu G.A."/>
            <person name="Cannon S.B."/>
            <person name="Grimwood J."/>
            <person name="Jenkins J."/>
            <person name="Shu S."/>
            <person name="Song Q."/>
            <person name="Chavarro C."/>
            <person name="Torres-Torres M."/>
            <person name="Geffroy V."/>
            <person name="Moghaddam S.M."/>
            <person name="Gao D."/>
            <person name="Abernathy B."/>
            <person name="Barry K."/>
            <person name="Blair M."/>
            <person name="Brick M.A."/>
            <person name="Chovatia M."/>
            <person name="Gepts P."/>
            <person name="Goodstein D.M."/>
            <person name="Gonzales M."/>
            <person name="Hellsten U."/>
            <person name="Hyten D.L."/>
            <person name="Jia G."/>
            <person name="Kelly J.D."/>
            <person name="Kudrna D."/>
            <person name="Lee R."/>
            <person name="Richard M.M."/>
            <person name="Miklas P.N."/>
            <person name="Osorno J.M."/>
            <person name="Rodrigues J."/>
            <person name="Thareau V."/>
            <person name="Urrea C.A."/>
            <person name="Wang M."/>
            <person name="Yu Y."/>
            <person name="Zhang M."/>
            <person name="Wing R.A."/>
            <person name="Cregan P.B."/>
            <person name="Rokhsar D.S."/>
            <person name="Jackson S.A."/>
        </authorList>
    </citation>
    <scope>NUCLEOTIDE SEQUENCE [LARGE SCALE GENOMIC DNA]</scope>
    <source>
        <strain evidence="7">cv. G19833</strain>
    </source>
</reference>
<dbReference type="InterPro" id="IPR044861">
    <property type="entry name" value="IPNS-like_FE2OG_OXY"/>
</dbReference>
<evidence type="ECO:0000256" key="1">
    <source>
        <dbReference type="ARBA" id="ARBA00022723"/>
    </source>
</evidence>
<evidence type="ECO:0000256" key="4">
    <source>
        <dbReference type="SAM" id="MobiDB-lite"/>
    </source>
</evidence>
<dbReference type="InterPro" id="IPR050231">
    <property type="entry name" value="Iron_ascorbate_oxido_reductase"/>
</dbReference>
<dbReference type="GO" id="GO:0046872">
    <property type="term" value="F:metal ion binding"/>
    <property type="evidence" value="ECO:0007669"/>
    <property type="project" value="UniProtKB-KW"/>
</dbReference>
<comment type="similarity">
    <text evidence="3">Belongs to the iron/ascorbate-dependent oxidoreductase family.</text>
</comment>
<evidence type="ECO:0000259" key="5">
    <source>
        <dbReference type="PROSITE" id="PS51471"/>
    </source>
</evidence>
<dbReference type="EMBL" id="CM002289">
    <property type="protein sequence ID" value="ESW30696.1"/>
    <property type="molecule type" value="Genomic_DNA"/>
</dbReference>
<keyword evidence="7" id="KW-1185">Reference proteome</keyword>
<keyword evidence="3" id="KW-0560">Oxidoreductase</keyword>
<dbReference type="InterPro" id="IPR026992">
    <property type="entry name" value="DIOX_N"/>
</dbReference>
<dbReference type="PRINTS" id="PR00682">
    <property type="entry name" value="IPNSYNTHASE"/>
</dbReference>
<gene>
    <name evidence="6" type="ORF">PHAVU_002G175200g</name>
</gene>
<dbReference type="InterPro" id="IPR027443">
    <property type="entry name" value="IPNS-like_sf"/>
</dbReference>
<dbReference type="GO" id="GO:0016491">
    <property type="term" value="F:oxidoreductase activity"/>
    <property type="evidence" value="ECO:0007669"/>
    <property type="project" value="UniProtKB-KW"/>
</dbReference>
<dbReference type="AlphaFoldDB" id="V7CP65"/>
<dbReference type="InterPro" id="IPR005123">
    <property type="entry name" value="Oxoglu/Fe-dep_dioxygenase_dom"/>
</dbReference>
<evidence type="ECO:0000256" key="2">
    <source>
        <dbReference type="ARBA" id="ARBA00023004"/>
    </source>
</evidence>
<dbReference type="PROSITE" id="PS51471">
    <property type="entry name" value="FE2OG_OXY"/>
    <property type="match status" value="1"/>
</dbReference>
<evidence type="ECO:0000313" key="7">
    <source>
        <dbReference type="Proteomes" id="UP000000226"/>
    </source>
</evidence>
<proteinExistence type="inferred from homology"/>
<dbReference type="Gramene" id="ESW30696">
    <property type="protein sequence ID" value="ESW30696"/>
    <property type="gene ID" value="PHAVU_002G175200g"/>
</dbReference>
<feature type="domain" description="Fe2OG dioxygenase" evidence="5">
    <location>
        <begin position="206"/>
        <end position="306"/>
    </location>
</feature>
<dbReference type="eggNOG" id="KOG0143">
    <property type="taxonomic scope" value="Eukaryota"/>
</dbReference>
<dbReference type="Proteomes" id="UP000000226">
    <property type="component" value="Chromosome 2"/>
</dbReference>
<dbReference type="PANTHER" id="PTHR47990">
    <property type="entry name" value="2-OXOGLUTARATE (2OG) AND FE(II)-DEPENDENT OXYGENASE SUPERFAMILY PROTEIN-RELATED"/>
    <property type="match status" value="1"/>
</dbReference>
<evidence type="ECO:0000313" key="6">
    <source>
        <dbReference type="EMBL" id="ESW30696.1"/>
    </source>
</evidence>
<dbReference type="SUPFAM" id="SSF51197">
    <property type="entry name" value="Clavaminate synthase-like"/>
    <property type="match status" value="1"/>
</dbReference>
<dbReference type="Pfam" id="PF14226">
    <property type="entry name" value="DIOX_N"/>
    <property type="match status" value="1"/>
</dbReference>
<accession>V7CP65</accession>
<dbReference type="Gene3D" id="2.60.120.330">
    <property type="entry name" value="B-lactam Antibiotic, Isopenicillin N Synthase, Chain"/>
    <property type="match status" value="1"/>
</dbReference>
<dbReference type="SMR" id="V7CP65"/>
<dbReference type="OrthoDB" id="288590at2759"/>
<dbReference type="OMA" id="VIRDGAW"/>
<dbReference type="Pfam" id="PF03171">
    <property type="entry name" value="2OG-FeII_Oxy"/>
    <property type="match status" value="1"/>
</dbReference>
<sequence length="353" mass="40237">MVDLYISKLSKNKNNNSMNNMESYPPVLRHLDQQQHPPPPPNLDPNEEFQEPDPVPIIDLECLQHEKLEEACKNWGLFRLVNHGVPLTLLKELQEVAKELFGLSFEAKEGACSGSPVTYFWGTPALTPSGTALTKSPQNMNWVEGFDVPLSQLSHFNPQLPTLESVRVLLMEYEKHLSRIGIRLFEAMAKNLELNIKRSKEYIAEKSGMVRVYRYPNCPDTNVGLGMEAHTDSSVMSILNQGDEVGGLQLLKHHKWLNVKPIPNTLIVNLGDMMQAISNDRYKSVMHRVSINKHKERISLCYFVFPGEEVVIESSKYKPFTYNEFRSQVQEDIKALGHKVGLPRFHHSQPLLL</sequence>
<name>V7CP65_PHAVU</name>
<keyword evidence="1 3" id="KW-0479">Metal-binding</keyword>
<organism evidence="6 7">
    <name type="scientific">Phaseolus vulgaris</name>
    <name type="common">Kidney bean</name>
    <name type="synonym">French bean</name>
    <dbReference type="NCBI Taxonomy" id="3885"/>
    <lineage>
        <taxon>Eukaryota</taxon>
        <taxon>Viridiplantae</taxon>
        <taxon>Streptophyta</taxon>
        <taxon>Embryophyta</taxon>
        <taxon>Tracheophyta</taxon>
        <taxon>Spermatophyta</taxon>
        <taxon>Magnoliopsida</taxon>
        <taxon>eudicotyledons</taxon>
        <taxon>Gunneridae</taxon>
        <taxon>Pentapetalae</taxon>
        <taxon>rosids</taxon>
        <taxon>fabids</taxon>
        <taxon>Fabales</taxon>
        <taxon>Fabaceae</taxon>
        <taxon>Papilionoideae</taxon>
        <taxon>50 kb inversion clade</taxon>
        <taxon>NPAAA clade</taxon>
        <taxon>indigoferoid/millettioid clade</taxon>
        <taxon>Phaseoleae</taxon>
        <taxon>Phaseolus</taxon>
    </lineage>
</organism>
<dbReference type="FunFam" id="2.60.120.330:FF:000054">
    <property type="entry name" value="1-aminocyclopropane-1-carboxylic acid oxidase-like protein"/>
    <property type="match status" value="1"/>
</dbReference>
<evidence type="ECO:0000256" key="3">
    <source>
        <dbReference type="RuleBase" id="RU003682"/>
    </source>
</evidence>